<feature type="region of interest" description="Disordered" evidence="7">
    <location>
        <begin position="1640"/>
        <end position="1796"/>
    </location>
</feature>
<feature type="compositionally biased region" description="Polar residues" evidence="7">
    <location>
        <begin position="321"/>
        <end position="336"/>
    </location>
</feature>
<evidence type="ECO:0000256" key="4">
    <source>
        <dbReference type="ARBA" id="ARBA00023054"/>
    </source>
</evidence>
<dbReference type="GO" id="GO:0000049">
    <property type="term" value="F:tRNA binding"/>
    <property type="evidence" value="ECO:0007669"/>
    <property type="project" value="TreeGrafter"/>
</dbReference>
<dbReference type="Pfam" id="PF05670">
    <property type="entry name" value="NFACT-R_1"/>
    <property type="match status" value="1"/>
</dbReference>
<evidence type="ECO:0000256" key="3">
    <source>
        <dbReference type="ARBA" id="ARBA00022490"/>
    </source>
</evidence>
<sequence>MAKQRLTALDIRAIVTLCKQIVIGCVVTNIYNISNRIYVLKCSKKDQKHFLLVEAEKRIHLTEWKREKDVMPSAFTMKLRKHLRSRKITNIAQLGGDRVVDIQFGFDEKACHLIVELYISGNIILTDNNYKILSILKSNDISGKKPNVNEIYNIEEHNSILLYKSLKVIDKENIKKSIHEILMFHNKSAVEDGATQIIGTMDEKKDAASNELQNGELKNAGANLVESKTICYELSRGNYEKVINESGMRMKNASNGKKKDENDKDKRGKTKNTHSEETVLRSEGKPNGILKNTCQDNVTLKKDTMSKNLKNAKNVKGKPAPTSNKSSTKKNNVEASNDTEKYKKVKKIRTLVELGSKLILFAHSDLIIHSLIECNVNPSDLLGLYNLSDLADIFFRVTNECVKILNIITNEQGSIKGYGFIQKNGTNEKKKKINEENVHLVTNSKKDLLKDEKTKINEKLEKKEERALFEFTPILLKNHKNSIDENKVEIVEFDSFNICVDTYFSNMELSKYDKQQEINKIKNSMTKVDRIKLDHEKRIEQLEKEVSFLKKKIILIQTNDEFVEEAIKLMRAAISTSANWEKIWNHIKLFKMQNHPVASRINSVNFNNCEMELLLNDHEAVSTEEDEKEFHSSSEKEENLKTTNGNKKLCSVTINLNNSVYGNIEDYQRLRKKAEEKIKKTKISTNIAVKKVEKKKKDREIKQKKKPKAACQIQRLRKAFWFEKFNWFISSENYLVIAGRDALQNEILFRRYFQKNDIYVHADIHGAASCIIKNPHKDVPIPERTLSEAGQLAICRSSAWNNKVITSAWWVYYNQVSKSAPTGEYIKTGSFVIRGKKNYLPYVKLEMGLCIIFQVDKELGNTNGGNNLDDEEKKVENSDPNGAENGSENGSKNGSENEATNGDPKGDYDKATVKTTYDKNRNDSSSGEGAHDDEKNGNYASSSCNGDIKCTNLVMYDNDGMNSIMKNNFYEKCSCNYFMVSYKGKNLYGKKKGEYTCKLESGRGLEFSNGTKKEEKWHQYIPSNVGYKYYFKRKENRKEIYKNFVISFFRDLKRNLLTSNLGNMYDKTFFILEKLGLVYNYEYYASKMLCKLLLSNIFSKVRRNRIICIFLLRNRNNHRNRCISCASFKKEHKRLLFTVCKLLIYFFLLIHYKSKNGGSLEGIQLANCLRNLNTIFRELCNVVTFMCAHKMFLLKSYICRSVYQDSLLDTLSMFKNYNILKHSQEHESIHNRDVSHNISFAYSSQVIRFDRWRNEELKDYVYESTKKPRFISCEVYGAPPVTFKDDGLNDGFASKNEIRNRSEGGDSLSSNANEKRECEEEIKKNISFICDEKPSNLARPTRSRKPTGFVKMDVSKLLKQIEEDEGDEGDEEEVERQAEKGKYKRKTSKVMFNENTCDHAEKKNITLTSEDEHVHVGRVESSNIPRPVRSRKPTGFVKMDVSKLLEEIGSEQSICDETGNEEKDKKMQGKVSFCKNASNDVIKKSVTFTSEDEHVDVERMESSNLPRPVRSRKPTGFVKMDVSKLLEEIGGEEAICDETEDETKGKKKQGKVSFCENASNDLEKKSVTFTSGNEYVHVEGEKSLNLPRPVRSRKPTGFVKMDVSKLLEKIGSYENDEVQEEKKKEQQKVAFSENSCNNLKKKKKVSFSSEDEYTHFERQRTQNLPRSVRSRKPTEFVKADVSKLLKEVEEEEKKENEGEEESEEYTEEDTEEDTDEDTHEDTEEDTEEDDEEDTEKDTDDDEKESEGGEKTEEDSENEESGEDDDGANKNWNENRNKRGNQEKGIYRDNIENATDKYKSNMETNKGIYSNKQNENETIKKVKQNQNSFNSEYATSAVKCKNNVHLLRGARTKKKRMKKKYKEQVEDEEERQLHMKIIGSRKMKHETEKTKKEKEDNKILEVESVYRRPKEVIINYEEINEDEMKIKLSELEKLTCSPKEGDNISFAIPMCAPYSAIQNNKYKVKLVPGNAKKGKVAESCISHFLKNSTDEKEKSLIKNISCGAFFTLSLLAEPFRHAEWFEVTANVLCNELNIIHYFLFCFSEQIDELGNCIITNSTADIKELKAVCKSNFMQKGKKSKNSK</sequence>
<accession>A0A1A8WZG9</accession>
<comment type="similarity">
    <text evidence="2">Belongs to the NEMF family.</text>
</comment>
<feature type="coiled-coil region" evidence="6">
    <location>
        <begin position="657"/>
        <end position="684"/>
    </location>
</feature>
<dbReference type="InterPro" id="IPR051608">
    <property type="entry name" value="RQC_Subunit_NEMF"/>
</dbReference>
<dbReference type="FunFam" id="2.30.310.10:FF:000003">
    <property type="entry name" value="Zinc knuckle domain containing protein"/>
    <property type="match status" value="1"/>
</dbReference>
<feature type="compositionally biased region" description="Basic and acidic residues" evidence="7">
    <location>
        <begin position="273"/>
        <end position="284"/>
    </location>
</feature>
<feature type="coiled-coil region" evidence="6">
    <location>
        <begin position="525"/>
        <end position="559"/>
    </location>
</feature>
<dbReference type="PANTHER" id="PTHR15239">
    <property type="entry name" value="NUCLEAR EXPORT MEDIATOR FACTOR NEMF"/>
    <property type="match status" value="1"/>
</dbReference>
<dbReference type="GO" id="GO:0043023">
    <property type="term" value="F:ribosomal large subunit binding"/>
    <property type="evidence" value="ECO:0007669"/>
    <property type="project" value="TreeGrafter"/>
</dbReference>
<keyword evidence="3" id="KW-0963">Cytoplasm</keyword>
<feature type="compositionally biased region" description="Acidic residues" evidence="7">
    <location>
        <begin position="1697"/>
        <end position="1744"/>
    </location>
</feature>
<evidence type="ECO:0000313" key="11">
    <source>
        <dbReference type="Proteomes" id="UP000078546"/>
    </source>
</evidence>
<feature type="region of interest" description="Disordered" evidence="7">
    <location>
        <begin position="1361"/>
        <end position="1381"/>
    </location>
</feature>
<dbReference type="InterPro" id="IPR021846">
    <property type="entry name" value="NFACT-C"/>
</dbReference>
<reference evidence="11" key="1">
    <citation type="submission" date="2016-05" db="EMBL/GenBank/DDBJ databases">
        <authorList>
            <person name="Naeem Raeece"/>
        </authorList>
    </citation>
    <scope>NUCLEOTIDE SEQUENCE [LARGE SCALE GENOMIC DNA]</scope>
</reference>
<gene>
    <name evidence="10" type="ORF">POVCU1_037020</name>
</gene>
<evidence type="ECO:0000256" key="6">
    <source>
        <dbReference type="SAM" id="Coils"/>
    </source>
</evidence>
<evidence type="ECO:0000256" key="2">
    <source>
        <dbReference type="ARBA" id="ARBA00008318"/>
    </source>
</evidence>
<feature type="region of interest" description="Disordered" evidence="7">
    <location>
        <begin position="1294"/>
        <end position="1314"/>
    </location>
</feature>
<evidence type="ECO:0000256" key="7">
    <source>
        <dbReference type="SAM" id="MobiDB-lite"/>
    </source>
</evidence>
<evidence type="ECO:0000259" key="9">
    <source>
        <dbReference type="Pfam" id="PF11923"/>
    </source>
</evidence>
<dbReference type="GO" id="GO:0072344">
    <property type="term" value="P:rescue of stalled ribosome"/>
    <property type="evidence" value="ECO:0007669"/>
    <property type="project" value="TreeGrafter"/>
</dbReference>
<evidence type="ECO:0000256" key="5">
    <source>
        <dbReference type="ARBA" id="ARBA00070414"/>
    </source>
</evidence>
<dbReference type="GO" id="GO:1990116">
    <property type="term" value="P:ribosome-associated ubiquitin-dependent protein catabolic process"/>
    <property type="evidence" value="ECO:0007669"/>
    <property type="project" value="TreeGrafter"/>
</dbReference>
<comment type="subcellular location">
    <subcellularLocation>
        <location evidence="1">Cytoplasm</location>
    </subcellularLocation>
</comment>
<proteinExistence type="inferred from homology"/>
<dbReference type="Pfam" id="PF05833">
    <property type="entry name" value="NFACT_N"/>
    <property type="match status" value="1"/>
</dbReference>
<feature type="compositionally biased region" description="Basic and acidic residues" evidence="7">
    <location>
        <begin position="1772"/>
        <end position="1796"/>
    </location>
</feature>
<feature type="region of interest" description="Disordered" evidence="7">
    <location>
        <begin position="243"/>
        <end position="338"/>
    </location>
</feature>
<feature type="domain" description="NFACT RNA-binding" evidence="8">
    <location>
        <begin position="724"/>
        <end position="835"/>
    </location>
</feature>
<protein>
    <recommendedName>
        <fullName evidence="5">Ribosome quality control complex subunit 2</fullName>
    </recommendedName>
</protein>
<feature type="compositionally biased region" description="Basic and acidic residues" evidence="7">
    <location>
        <begin position="1672"/>
        <end position="1696"/>
    </location>
</feature>
<dbReference type="PANTHER" id="PTHR15239:SF6">
    <property type="entry name" value="RIBOSOME QUALITY CONTROL COMPLEX SUBUNIT NEMF"/>
    <property type="match status" value="1"/>
</dbReference>
<feature type="region of interest" description="Disordered" evidence="7">
    <location>
        <begin position="863"/>
        <end position="939"/>
    </location>
</feature>
<evidence type="ECO:0000313" key="10">
    <source>
        <dbReference type="EMBL" id="SBS97293.1"/>
    </source>
</evidence>
<dbReference type="EMBL" id="FLQV01000683">
    <property type="protein sequence ID" value="SBS97293.1"/>
    <property type="molecule type" value="Genomic_DNA"/>
</dbReference>
<feature type="domain" description="NFACT protein C-terminal" evidence="9">
    <location>
        <begin position="1926"/>
        <end position="1993"/>
    </location>
</feature>
<dbReference type="InterPro" id="IPR008532">
    <property type="entry name" value="NFACT_RNA-bd"/>
</dbReference>
<organism evidence="10 11">
    <name type="scientific">Plasmodium ovale curtisi</name>
    <dbReference type="NCBI Taxonomy" id="864141"/>
    <lineage>
        <taxon>Eukaryota</taxon>
        <taxon>Sar</taxon>
        <taxon>Alveolata</taxon>
        <taxon>Apicomplexa</taxon>
        <taxon>Aconoidasida</taxon>
        <taxon>Haemosporida</taxon>
        <taxon>Plasmodiidae</taxon>
        <taxon>Plasmodium</taxon>
        <taxon>Plasmodium (Plasmodium)</taxon>
    </lineage>
</organism>
<evidence type="ECO:0000256" key="1">
    <source>
        <dbReference type="ARBA" id="ARBA00004496"/>
    </source>
</evidence>
<feature type="compositionally biased region" description="Basic and acidic residues" evidence="7">
    <location>
        <begin position="257"/>
        <end position="266"/>
    </location>
</feature>
<feature type="compositionally biased region" description="Acidic residues" evidence="7">
    <location>
        <begin position="1362"/>
        <end position="1374"/>
    </location>
</feature>
<feature type="compositionally biased region" description="Acidic residues" evidence="7">
    <location>
        <begin position="1751"/>
        <end position="1765"/>
    </location>
</feature>
<feature type="compositionally biased region" description="Polar residues" evidence="7">
    <location>
        <begin position="878"/>
        <end position="900"/>
    </location>
</feature>
<keyword evidence="4 6" id="KW-0175">Coiled coil</keyword>
<dbReference type="Gene3D" id="2.30.310.10">
    <property type="entry name" value="ibrinogen binding protein from staphylococcus aureus domain"/>
    <property type="match status" value="1"/>
</dbReference>
<feature type="compositionally biased region" description="Basic and acidic residues" evidence="7">
    <location>
        <begin position="904"/>
        <end position="922"/>
    </location>
</feature>
<name>A0A1A8WZG9_PLAOA</name>
<evidence type="ECO:0000259" key="8">
    <source>
        <dbReference type="Pfam" id="PF05670"/>
    </source>
</evidence>
<dbReference type="GO" id="GO:1990112">
    <property type="term" value="C:RQC complex"/>
    <property type="evidence" value="ECO:0007669"/>
    <property type="project" value="TreeGrafter"/>
</dbReference>
<dbReference type="Proteomes" id="UP000078546">
    <property type="component" value="Unassembled WGS sequence"/>
</dbReference>
<dbReference type="Pfam" id="PF11923">
    <property type="entry name" value="NFACT-C"/>
    <property type="match status" value="1"/>
</dbReference>
<dbReference type="GO" id="GO:0005737">
    <property type="term" value="C:cytoplasm"/>
    <property type="evidence" value="ECO:0007669"/>
    <property type="project" value="UniProtKB-SubCell"/>
</dbReference>